<sequence length="110" mass="12367">MPIRSTSSRSRALVVRPSLTLFEAKQQLLVIQAEEEALESLLKTPAIEITLRTGTEQMTITVAKTISFAVVHELLLDATQRRERAEQCYLELTRLQVSPVLVPLDLPQRA</sequence>
<gene>
    <name evidence="1" type="ORF">BXP70_29210</name>
</gene>
<dbReference type="AlphaFoldDB" id="A0A2C9ZTP1"/>
<evidence type="ECO:0000313" key="1">
    <source>
        <dbReference type="EMBL" id="OUJ65226.1"/>
    </source>
</evidence>
<dbReference type="EMBL" id="MTSE01000122">
    <property type="protein sequence ID" value="OUJ65226.1"/>
    <property type="molecule type" value="Genomic_DNA"/>
</dbReference>
<comment type="caution">
    <text evidence="1">The sequence shown here is derived from an EMBL/GenBank/DDBJ whole genome shotgun (WGS) entry which is preliminary data.</text>
</comment>
<accession>A0A2C9ZTP1</accession>
<proteinExistence type="predicted"/>
<reference evidence="1 2" key="1">
    <citation type="submission" date="2017-01" db="EMBL/GenBank/DDBJ databases">
        <title>A new Hymenobacter.</title>
        <authorList>
            <person name="Liang Y."/>
            <person name="Feng F."/>
        </authorList>
    </citation>
    <scope>NUCLEOTIDE SEQUENCE [LARGE SCALE GENOMIC DNA]</scope>
    <source>
        <strain evidence="1">MIMBbqt21</strain>
    </source>
</reference>
<protein>
    <submittedName>
        <fullName evidence="1">Uncharacterized protein</fullName>
    </submittedName>
</protein>
<dbReference type="Proteomes" id="UP000194873">
    <property type="component" value="Unassembled WGS sequence"/>
</dbReference>
<evidence type="ECO:0000313" key="2">
    <source>
        <dbReference type="Proteomes" id="UP000194873"/>
    </source>
</evidence>
<organism evidence="1 2">
    <name type="scientific">Hymenobacter crusticola</name>
    <dbReference type="NCBI Taxonomy" id="1770526"/>
    <lineage>
        <taxon>Bacteria</taxon>
        <taxon>Pseudomonadati</taxon>
        <taxon>Bacteroidota</taxon>
        <taxon>Cytophagia</taxon>
        <taxon>Cytophagales</taxon>
        <taxon>Hymenobacteraceae</taxon>
        <taxon>Hymenobacter</taxon>
    </lineage>
</organism>
<dbReference type="RefSeq" id="WP_086597615.1">
    <property type="nucleotide sequence ID" value="NZ_MTSE01000122.1"/>
</dbReference>
<name>A0A2C9ZTP1_9BACT</name>
<keyword evidence="2" id="KW-1185">Reference proteome</keyword>